<dbReference type="GO" id="GO:0005886">
    <property type="term" value="C:plasma membrane"/>
    <property type="evidence" value="ECO:0007669"/>
    <property type="project" value="TreeGrafter"/>
</dbReference>
<feature type="transmembrane region" description="Helical" evidence="3">
    <location>
        <begin position="215"/>
        <end position="235"/>
    </location>
</feature>
<organism evidence="4 5">
    <name type="scientific">Phytophthora pseudosyringae</name>
    <dbReference type="NCBI Taxonomy" id="221518"/>
    <lineage>
        <taxon>Eukaryota</taxon>
        <taxon>Sar</taxon>
        <taxon>Stramenopiles</taxon>
        <taxon>Oomycota</taxon>
        <taxon>Peronosporomycetes</taxon>
        <taxon>Peronosporales</taxon>
        <taxon>Peronosporaceae</taxon>
        <taxon>Phytophthora</taxon>
    </lineage>
</organism>
<dbReference type="PANTHER" id="PTHR43829">
    <property type="entry name" value="AQUAPORIN OR AQUAGLYCEROPORIN RELATED"/>
    <property type="match status" value="1"/>
</dbReference>
<dbReference type="Proteomes" id="UP000694044">
    <property type="component" value="Unassembled WGS sequence"/>
</dbReference>
<keyword evidence="3" id="KW-0812">Transmembrane</keyword>
<evidence type="ECO:0000256" key="2">
    <source>
        <dbReference type="SAM" id="MobiDB-lite"/>
    </source>
</evidence>
<feature type="transmembrane region" description="Helical" evidence="3">
    <location>
        <begin position="264"/>
        <end position="285"/>
    </location>
</feature>
<dbReference type="Pfam" id="PF00230">
    <property type="entry name" value="MIP"/>
    <property type="match status" value="1"/>
</dbReference>
<keyword evidence="1" id="KW-0813">Transport</keyword>
<feature type="transmembrane region" description="Helical" evidence="3">
    <location>
        <begin position="297"/>
        <end position="323"/>
    </location>
</feature>
<dbReference type="GO" id="GO:0015250">
    <property type="term" value="F:water channel activity"/>
    <property type="evidence" value="ECO:0007669"/>
    <property type="project" value="TreeGrafter"/>
</dbReference>
<feature type="transmembrane region" description="Helical" evidence="3">
    <location>
        <begin position="347"/>
        <end position="370"/>
    </location>
</feature>
<sequence>MWWAPGLRRALRVEQLGGRRRCRAVAAKANELDARHSSQLQDTSYEMWDPVGLDRAAWRRRQLKAKSEDGSSFPNSPPRAPTLPFQRPSSTMATPSHADKTEHGYIDLEAHEAAVNGAGPAVNSSRFALKSPYLREIFAEFVAVFVMMSFGLGATCQSILSDSKYGDFTQIVFGWGIGVLFGIHIAGGVSGSHLNPSITTTAALFGMFPWKKVPGYLAAQTLAAYLAALFIYVLYRPLLNVADPHRETTHAIFATYPNEYVSNFTAFLTEMFATALLVGGIFAVLDQHNRPASPFSAPSAVALLVVGIGMAFSVNTGCAINPARDFGPRLMMLTAGWGSHVFSLNHYYFWVPIVGPTVGGALGGLVYVALIGHHHPQKATVVRKHGEQFHF</sequence>
<dbReference type="InterPro" id="IPR000425">
    <property type="entry name" value="MIP"/>
</dbReference>
<dbReference type="EMBL" id="JAGDFM010000190">
    <property type="protein sequence ID" value="KAG7383005.1"/>
    <property type="molecule type" value="Genomic_DNA"/>
</dbReference>
<evidence type="ECO:0000313" key="4">
    <source>
        <dbReference type="EMBL" id="KAG7383005.1"/>
    </source>
</evidence>
<evidence type="ECO:0000256" key="3">
    <source>
        <dbReference type="SAM" id="Phobius"/>
    </source>
</evidence>
<dbReference type="OrthoDB" id="3222at2759"/>
<dbReference type="CDD" id="cd00333">
    <property type="entry name" value="MIP"/>
    <property type="match status" value="1"/>
</dbReference>
<dbReference type="AlphaFoldDB" id="A0A8T1VNR7"/>
<evidence type="ECO:0008006" key="6">
    <source>
        <dbReference type="Google" id="ProtNLM"/>
    </source>
</evidence>
<evidence type="ECO:0000256" key="1">
    <source>
        <dbReference type="ARBA" id="ARBA00022448"/>
    </source>
</evidence>
<feature type="transmembrane region" description="Helical" evidence="3">
    <location>
        <begin position="172"/>
        <end position="194"/>
    </location>
</feature>
<feature type="transmembrane region" description="Helical" evidence="3">
    <location>
        <begin position="137"/>
        <end position="160"/>
    </location>
</feature>
<protein>
    <recommendedName>
        <fullName evidence="6">Aquaporin</fullName>
    </recommendedName>
</protein>
<proteinExistence type="predicted"/>
<dbReference type="GO" id="GO:0015254">
    <property type="term" value="F:glycerol channel activity"/>
    <property type="evidence" value="ECO:0007669"/>
    <property type="project" value="TreeGrafter"/>
</dbReference>
<gene>
    <name evidence="4" type="ORF">PHYPSEUDO_004184</name>
</gene>
<keyword evidence="5" id="KW-1185">Reference proteome</keyword>
<name>A0A8T1VNR7_9STRA</name>
<comment type="caution">
    <text evidence="4">The sequence shown here is derived from an EMBL/GenBank/DDBJ whole genome shotgun (WGS) entry which is preliminary data.</text>
</comment>
<keyword evidence="3" id="KW-0472">Membrane</keyword>
<evidence type="ECO:0000313" key="5">
    <source>
        <dbReference type="Proteomes" id="UP000694044"/>
    </source>
</evidence>
<accession>A0A8T1VNR7</accession>
<dbReference type="PANTHER" id="PTHR43829:SF9">
    <property type="entry name" value="AQUAPORIN-9"/>
    <property type="match status" value="1"/>
</dbReference>
<dbReference type="NCBIfam" id="TIGR00861">
    <property type="entry name" value="MIP"/>
    <property type="match status" value="1"/>
</dbReference>
<feature type="region of interest" description="Disordered" evidence="2">
    <location>
        <begin position="64"/>
        <end position="99"/>
    </location>
</feature>
<reference evidence="4" key="1">
    <citation type="submission" date="2021-02" db="EMBL/GenBank/DDBJ databases">
        <authorList>
            <person name="Palmer J.M."/>
        </authorList>
    </citation>
    <scope>NUCLEOTIDE SEQUENCE</scope>
    <source>
        <strain evidence="4">SCRP734</strain>
    </source>
</reference>
<dbReference type="InterPro" id="IPR050363">
    <property type="entry name" value="MIP/Aquaporin"/>
</dbReference>
<keyword evidence="3" id="KW-1133">Transmembrane helix</keyword>